<reference evidence="4 5" key="1">
    <citation type="submission" date="2018-06" db="EMBL/GenBank/DDBJ databases">
        <title>Three novel Pseudomonas species isolated from symptomatic oak.</title>
        <authorList>
            <person name="Bueno-Gonzalez V."/>
            <person name="Brady C."/>
        </authorList>
    </citation>
    <scope>NUCLEOTIDE SEQUENCE [LARGE SCALE GENOMIC DNA]</scope>
    <source>
        <strain evidence="3 4">P26B</strain>
        <strain evidence="2 5">P6B</strain>
    </source>
</reference>
<organism evidence="2 5">
    <name type="scientific">Phytopseudomonas dryadis</name>
    <dbReference type="NCBI Taxonomy" id="2487520"/>
    <lineage>
        <taxon>Bacteria</taxon>
        <taxon>Pseudomonadati</taxon>
        <taxon>Pseudomonadota</taxon>
        <taxon>Gammaproteobacteria</taxon>
        <taxon>Pseudomonadales</taxon>
        <taxon>Pseudomonadaceae</taxon>
        <taxon>Phytopseudomonas</taxon>
    </lineage>
</organism>
<dbReference type="Proteomes" id="UP000291334">
    <property type="component" value="Unassembled WGS sequence"/>
</dbReference>
<protein>
    <recommendedName>
        <fullName evidence="1">Endonuclease/exonuclease/phosphatase domain-containing protein</fullName>
    </recommendedName>
</protein>
<dbReference type="InterPro" id="IPR005135">
    <property type="entry name" value="Endo/exonuclease/phosphatase"/>
</dbReference>
<sequence length="260" mass="29221">MSTIAHPPPTRLAKPVHALKILTVNTHKGFTALNRRFILPELRDAVRTLSADMVFLQEVHGTHERHAKRYTNWPPTPQYEFLADSMWPQFAYGRNAVYPHGDHGNALLSKFPILRHDNLDVSIGTQEQRGLLHSVLDVPGHAEVHAICVHLGLREVHRRQQLGLLCELLEGLPADAPVIVAGDFNDWRKRADDLLAASGLREAFVSAHGAPAKSFPARWPLLCLDRIYVRNATTHEPRVLSTRPWSHLSDHAPLAVEVRI</sequence>
<evidence type="ECO:0000313" key="2">
    <source>
        <dbReference type="EMBL" id="TBU84418.1"/>
    </source>
</evidence>
<dbReference type="EMBL" id="QJUM01000030">
    <property type="protein sequence ID" value="TBV01535.1"/>
    <property type="molecule type" value="Genomic_DNA"/>
</dbReference>
<comment type="caution">
    <text evidence="2">The sequence shown here is derived from an EMBL/GenBank/DDBJ whole genome shotgun (WGS) entry which is preliminary data.</text>
</comment>
<dbReference type="SUPFAM" id="SSF56219">
    <property type="entry name" value="DNase I-like"/>
    <property type="match status" value="1"/>
</dbReference>
<accession>A0A4Q9QTU2</accession>
<evidence type="ECO:0000259" key="1">
    <source>
        <dbReference type="Pfam" id="PF03372"/>
    </source>
</evidence>
<dbReference type="EMBL" id="QJUL01000069">
    <property type="protein sequence ID" value="TBU84418.1"/>
    <property type="molecule type" value="Genomic_DNA"/>
</dbReference>
<dbReference type="GO" id="GO:0006506">
    <property type="term" value="P:GPI anchor biosynthetic process"/>
    <property type="evidence" value="ECO:0007669"/>
    <property type="project" value="TreeGrafter"/>
</dbReference>
<gene>
    <name evidence="3" type="ORF">DNK34_21070</name>
    <name evidence="2" type="ORF">DNK44_25295</name>
</gene>
<evidence type="ECO:0000313" key="3">
    <source>
        <dbReference type="EMBL" id="TBV01535.1"/>
    </source>
</evidence>
<dbReference type="GO" id="GO:0016020">
    <property type="term" value="C:membrane"/>
    <property type="evidence" value="ECO:0007669"/>
    <property type="project" value="GOC"/>
</dbReference>
<dbReference type="PANTHER" id="PTHR14859">
    <property type="entry name" value="CALCOFLUOR WHITE HYPERSENSITIVE PROTEIN PRECURSOR"/>
    <property type="match status" value="1"/>
</dbReference>
<dbReference type="Proteomes" id="UP000293172">
    <property type="component" value="Unassembled WGS sequence"/>
</dbReference>
<dbReference type="PANTHER" id="PTHR14859:SF1">
    <property type="entry name" value="PGAP2-INTERACTING PROTEIN"/>
    <property type="match status" value="1"/>
</dbReference>
<dbReference type="Gene3D" id="3.60.10.10">
    <property type="entry name" value="Endonuclease/exonuclease/phosphatase"/>
    <property type="match status" value="1"/>
</dbReference>
<dbReference type="AlphaFoldDB" id="A0A4Q9QTU2"/>
<dbReference type="InterPro" id="IPR051916">
    <property type="entry name" value="GPI-anchor_lipid_remodeler"/>
</dbReference>
<dbReference type="OrthoDB" id="9793162at2"/>
<keyword evidence="4" id="KW-1185">Reference proteome</keyword>
<feature type="domain" description="Endonuclease/exonuclease/phosphatase" evidence="1">
    <location>
        <begin position="42"/>
        <end position="251"/>
    </location>
</feature>
<dbReference type="GO" id="GO:0003824">
    <property type="term" value="F:catalytic activity"/>
    <property type="evidence" value="ECO:0007669"/>
    <property type="project" value="InterPro"/>
</dbReference>
<proteinExistence type="predicted"/>
<evidence type="ECO:0000313" key="5">
    <source>
        <dbReference type="Proteomes" id="UP000293172"/>
    </source>
</evidence>
<dbReference type="RefSeq" id="WP_131173644.1">
    <property type="nucleotide sequence ID" value="NZ_QJUL01000069.1"/>
</dbReference>
<evidence type="ECO:0000313" key="4">
    <source>
        <dbReference type="Proteomes" id="UP000291334"/>
    </source>
</evidence>
<dbReference type="InterPro" id="IPR036691">
    <property type="entry name" value="Endo/exonu/phosph_ase_sf"/>
</dbReference>
<name>A0A4Q9QTU2_9GAMM</name>
<dbReference type="Pfam" id="PF03372">
    <property type="entry name" value="Exo_endo_phos"/>
    <property type="match status" value="1"/>
</dbReference>